<dbReference type="Proteomes" id="UP000027195">
    <property type="component" value="Unassembled WGS sequence"/>
</dbReference>
<keyword evidence="3" id="KW-1185">Reference proteome</keyword>
<dbReference type="EMBL" id="KL198049">
    <property type="protein sequence ID" value="KDQ12617.1"/>
    <property type="molecule type" value="Genomic_DNA"/>
</dbReference>
<evidence type="ECO:0000313" key="2">
    <source>
        <dbReference type="EMBL" id="KDQ12617.1"/>
    </source>
</evidence>
<evidence type="ECO:0000256" key="1">
    <source>
        <dbReference type="SAM" id="MobiDB-lite"/>
    </source>
</evidence>
<proteinExistence type="predicted"/>
<dbReference type="InParanoid" id="A0A067ML51"/>
<accession>A0A067ML51</accession>
<dbReference type="HOGENOM" id="CLU_1165669_0_0_1"/>
<evidence type="ECO:0000313" key="3">
    <source>
        <dbReference type="Proteomes" id="UP000027195"/>
    </source>
</evidence>
<dbReference type="AlphaFoldDB" id="A0A067ML51"/>
<gene>
    <name evidence="2" type="ORF">BOTBODRAFT_176297</name>
</gene>
<reference evidence="3" key="1">
    <citation type="journal article" date="2014" name="Proc. Natl. Acad. Sci. U.S.A.">
        <title>Extensive sampling of basidiomycete genomes demonstrates inadequacy of the white-rot/brown-rot paradigm for wood decay fungi.</title>
        <authorList>
            <person name="Riley R."/>
            <person name="Salamov A.A."/>
            <person name="Brown D.W."/>
            <person name="Nagy L.G."/>
            <person name="Floudas D."/>
            <person name="Held B.W."/>
            <person name="Levasseur A."/>
            <person name="Lombard V."/>
            <person name="Morin E."/>
            <person name="Otillar R."/>
            <person name="Lindquist E.A."/>
            <person name="Sun H."/>
            <person name="LaButti K.M."/>
            <person name="Schmutz J."/>
            <person name="Jabbour D."/>
            <person name="Luo H."/>
            <person name="Baker S.E."/>
            <person name="Pisabarro A.G."/>
            <person name="Walton J.D."/>
            <person name="Blanchette R.A."/>
            <person name="Henrissat B."/>
            <person name="Martin F."/>
            <person name="Cullen D."/>
            <person name="Hibbett D.S."/>
            <person name="Grigoriev I.V."/>
        </authorList>
    </citation>
    <scope>NUCLEOTIDE SEQUENCE [LARGE SCALE GENOMIC DNA]</scope>
    <source>
        <strain evidence="3">FD-172 SS1</strain>
    </source>
</reference>
<feature type="compositionally biased region" description="Acidic residues" evidence="1">
    <location>
        <begin position="64"/>
        <end position="76"/>
    </location>
</feature>
<dbReference type="OrthoDB" id="3058553at2759"/>
<sequence>MSGSPSHTSTRIVATQQQAKTRKRRTPNGPKAPPPKKAKAQMTLAIQKPSKATRSQPVVIVNDSGDEDLTDKDEDEDPDVYMERLEALSSQDTGTQRPKTHCVCSGEDKHTLDINLMFMSLYDEETKMCLSCTCNVCRDSYDKLVVFSTTSSVTTLRTHISREGGKHYETYLVLCQECKIQLHRHCLPSGGTPADSESVQSSLDSFLVKGRPFSKEGLLSHIIELIVTDDQVFLQDPG</sequence>
<organism evidence="2 3">
    <name type="scientific">Botryobasidium botryosum (strain FD-172 SS1)</name>
    <dbReference type="NCBI Taxonomy" id="930990"/>
    <lineage>
        <taxon>Eukaryota</taxon>
        <taxon>Fungi</taxon>
        <taxon>Dikarya</taxon>
        <taxon>Basidiomycota</taxon>
        <taxon>Agaricomycotina</taxon>
        <taxon>Agaricomycetes</taxon>
        <taxon>Cantharellales</taxon>
        <taxon>Botryobasidiaceae</taxon>
        <taxon>Botryobasidium</taxon>
    </lineage>
</organism>
<feature type="compositionally biased region" description="Polar residues" evidence="1">
    <location>
        <begin position="1"/>
        <end position="19"/>
    </location>
</feature>
<protein>
    <submittedName>
        <fullName evidence="2">Uncharacterized protein</fullName>
    </submittedName>
</protein>
<feature type="region of interest" description="Disordered" evidence="1">
    <location>
        <begin position="1"/>
        <end position="76"/>
    </location>
</feature>
<name>A0A067ML51_BOTB1</name>